<reference evidence="5 6" key="1">
    <citation type="submission" date="2012-02" db="EMBL/GenBank/DDBJ databases">
        <title>Complete genome sequence of Phycisphaera mikurensis NBRC 102666.</title>
        <authorList>
            <person name="Ankai A."/>
            <person name="Hosoyama A."/>
            <person name="Terui Y."/>
            <person name="Sekine M."/>
            <person name="Fukai R."/>
            <person name="Kato Y."/>
            <person name="Nakamura S."/>
            <person name="Yamada-Narita S."/>
            <person name="Kawakoshi A."/>
            <person name="Fukunaga Y."/>
            <person name="Yamazaki S."/>
            <person name="Fujita N."/>
        </authorList>
    </citation>
    <scope>NUCLEOTIDE SEQUENCE [LARGE SCALE GENOMIC DNA]</scope>
    <source>
        <strain evidence="6">NBRC 102666 / KCTC 22515 / FYK2301M01</strain>
    </source>
</reference>
<dbReference type="GO" id="GO:0006631">
    <property type="term" value="P:fatty acid metabolic process"/>
    <property type="evidence" value="ECO:0007669"/>
    <property type="project" value="TreeGrafter"/>
</dbReference>
<dbReference type="PANTHER" id="PTHR43201:SF5">
    <property type="entry name" value="MEDIUM-CHAIN ACYL-COA LIGASE ACSF2, MITOCHONDRIAL"/>
    <property type="match status" value="1"/>
</dbReference>
<comment type="similarity">
    <text evidence="1">Belongs to the ATP-dependent AMP-binding enzyme family.</text>
</comment>
<dbReference type="KEGG" id="phm:PSMK_05000"/>
<dbReference type="InterPro" id="IPR042099">
    <property type="entry name" value="ANL_N_sf"/>
</dbReference>
<feature type="domain" description="AMP-dependent synthetase/ligase" evidence="3">
    <location>
        <begin position="12"/>
        <end position="366"/>
    </location>
</feature>
<dbReference type="PANTHER" id="PTHR43201">
    <property type="entry name" value="ACYL-COA SYNTHETASE"/>
    <property type="match status" value="1"/>
</dbReference>
<protein>
    <submittedName>
        <fullName evidence="5">Putative fatty-acid--CoA ligase</fullName>
        <ecNumber evidence="5">6.2.1.-</ecNumber>
    </submittedName>
</protein>
<dbReference type="InterPro" id="IPR000873">
    <property type="entry name" value="AMP-dep_synth/lig_dom"/>
</dbReference>
<dbReference type="Pfam" id="PF13193">
    <property type="entry name" value="AMP-binding_C"/>
    <property type="match status" value="1"/>
</dbReference>
<dbReference type="InterPro" id="IPR020845">
    <property type="entry name" value="AMP-binding_CS"/>
</dbReference>
<dbReference type="eggNOG" id="COG0318">
    <property type="taxonomic scope" value="Bacteria"/>
</dbReference>
<gene>
    <name evidence="5" type="ordered locus">PSMK_05000</name>
</gene>
<evidence type="ECO:0000256" key="2">
    <source>
        <dbReference type="ARBA" id="ARBA00022598"/>
    </source>
</evidence>
<keyword evidence="2 5" id="KW-0436">Ligase</keyword>
<dbReference type="Pfam" id="PF00501">
    <property type="entry name" value="AMP-binding"/>
    <property type="match status" value="1"/>
</dbReference>
<dbReference type="EMBL" id="AP012338">
    <property type="protein sequence ID" value="BAM02659.1"/>
    <property type="molecule type" value="Genomic_DNA"/>
</dbReference>
<dbReference type="HOGENOM" id="CLU_000022_59_10_0"/>
<name>I0IBM1_PHYMF</name>
<dbReference type="RefSeq" id="WP_014435879.1">
    <property type="nucleotide sequence ID" value="NC_017080.1"/>
</dbReference>
<evidence type="ECO:0000313" key="6">
    <source>
        <dbReference type="Proteomes" id="UP000007881"/>
    </source>
</evidence>
<dbReference type="Proteomes" id="UP000007881">
    <property type="component" value="Chromosome"/>
</dbReference>
<dbReference type="Gene3D" id="3.40.50.12780">
    <property type="entry name" value="N-terminal domain of ligase-like"/>
    <property type="match status" value="1"/>
</dbReference>
<evidence type="ECO:0000259" key="3">
    <source>
        <dbReference type="Pfam" id="PF00501"/>
    </source>
</evidence>
<dbReference type="GO" id="GO:0031956">
    <property type="term" value="F:medium-chain fatty acid-CoA ligase activity"/>
    <property type="evidence" value="ECO:0007669"/>
    <property type="project" value="TreeGrafter"/>
</dbReference>
<evidence type="ECO:0000313" key="5">
    <source>
        <dbReference type="EMBL" id="BAM02659.1"/>
    </source>
</evidence>
<dbReference type="EC" id="6.2.1.-" evidence="5"/>
<dbReference type="OrthoDB" id="9778383at2"/>
<dbReference type="InterPro" id="IPR045851">
    <property type="entry name" value="AMP-bd_C_sf"/>
</dbReference>
<dbReference type="PROSITE" id="PS00455">
    <property type="entry name" value="AMP_BINDING"/>
    <property type="match status" value="1"/>
</dbReference>
<sequence length="519" mass="56412">MLLKPILRKLLKHPRSVAVVDDQRSFSHIAIAVAAAHVSREILKRTDRPRVGIMLPTGGGFPIALLACWMAGKVPVPLNYLLERDDMHHVFDDAGVDLLLTAGKLLDHVREHTSADAIPESLDLLTLETLSFKGVPPVWPLLRGAITGKGAGGKLRPDDPGVLLYTSGTSGKPKGVVLTHGNLHHNVTACIEHAGLNERTIFLGVLPQFHSFGLTVLTLVPLFMAARAVYTARFVPRRLVELMKEHKPSVFIAVPSMWNALLSVKSAGPGDFDSLRYGIAGGEKLPAAVRDRVQDRFGVKLMEGYGLTETSPVSNWSTHECYREGSVGCALPGVGNWILDEAGEPLPVGEEGEIGLSGPSIMQGYFNLPELTAQAMTRVTGPDGQEVRVFKTGDIGKIDADGFLFITGRKKEMLIVGGENVFPREIEEVLDAHPSVHASAVIGRQDDSRGEVPVAFVELCDDHPFDASEARTYCRKNLAPFKVPRDIHVVEKLPRNPTGKILRRALAEPERAQSPEASD</sequence>
<feature type="domain" description="AMP-binding enzyme C-terminal" evidence="4">
    <location>
        <begin position="425"/>
        <end position="500"/>
    </location>
</feature>
<dbReference type="STRING" id="1142394.PSMK_05000"/>
<keyword evidence="6" id="KW-1185">Reference proteome</keyword>
<organism evidence="5 6">
    <name type="scientific">Phycisphaera mikurensis (strain NBRC 102666 / KCTC 22515 / FYK2301M01)</name>
    <dbReference type="NCBI Taxonomy" id="1142394"/>
    <lineage>
        <taxon>Bacteria</taxon>
        <taxon>Pseudomonadati</taxon>
        <taxon>Planctomycetota</taxon>
        <taxon>Phycisphaerae</taxon>
        <taxon>Phycisphaerales</taxon>
        <taxon>Phycisphaeraceae</taxon>
        <taxon>Phycisphaera</taxon>
    </lineage>
</organism>
<accession>I0IBM1</accession>
<evidence type="ECO:0000259" key="4">
    <source>
        <dbReference type="Pfam" id="PF13193"/>
    </source>
</evidence>
<dbReference type="SUPFAM" id="SSF56801">
    <property type="entry name" value="Acetyl-CoA synthetase-like"/>
    <property type="match status" value="1"/>
</dbReference>
<proteinExistence type="inferred from homology"/>
<dbReference type="InterPro" id="IPR025110">
    <property type="entry name" value="AMP-bd_C"/>
</dbReference>
<dbReference type="AlphaFoldDB" id="I0IBM1"/>
<dbReference type="Gene3D" id="3.30.300.30">
    <property type="match status" value="1"/>
</dbReference>
<evidence type="ECO:0000256" key="1">
    <source>
        <dbReference type="ARBA" id="ARBA00006432"/>
    </source>
</evidence>